<evidence type="ECO:0000313" key="2">
    <source>
        <dbReference type="EMBL" id="CAB3255938.1"/>
    </source>
</evidence>
<evidence type="ECO:0000313" key="3">
    <source>
        <dbReference type="Proteomes" id="UP000494256"/>
    </source>
</evidence>
<keyword evidence="1" id="KW-0732">Signal</keyword>
<dbReference type="AlphaFoldDB" id="A0A8S1BG34"/>
<name>A0A8S1BG34_ARCPL</name>
<feature type="signal peptide" evidence="1">
    <location>
        <begin position="1"/>
        <end position="18"/>
    </location>
</feature>
<gene>
    <name evidence="2" type="ORF">APLA_LOCUS15501</name>
</gene>
<comment type="caution">
    <text evidence="2">The sequence shown here is derived from an EMBL/GenBank/DDBJ whole genome shotgun (WGS) entry which is preliminary data.</text>
</comment>
<reference evidence="2 3" key="1">
    <citation type="submission" date="2020-04" db="EMBL/GenBank/DDBJ databases">
        <authorList>
            <person name="Wallbank WR R."/>
            <person name="Pardo Diaz C."/>
            <person name="Kozak K."/>
            <person name="Martin S."/>
            <person name="Jiggins C."/>
            <person name="Moest M."/>
            <person name="Warren A I."/>
            <person name="Byers J.R.P. K."/>
            <person name="Montejo-Kovacevich G."/>
            <person name="Yen C E."/>
        </authorList>
    </citation>
    <scope>NUCLEOTIDE SEQUENCE [LARGE SCALE GENOMIC DNA]</scope>
</reference>
<dbReference type="Gene3D" id="2.60.40.10">
    <property type="entry name" value="Immunoglobulins"/>
    <property type="match status" value="1"/>
</dbReference>
<dbReference type="Proteomes" id="UP000494256">
    <property type="component" value="Unassembled WGS sequence"/>
</dbReference>
<protein>
    <recommendedName>
        <fullName evidence="4">Ig-like domain-containing protein</fullName>
    </recommendedName>
</protein>
<proteinExistence type="predicted"/>
<sequence length="259" mass="29386">MECKVFACLYFFIVLVGGKEVIDVQMDSTWKPDIGWIITCRWKLVDNDTLQSVRLYDNERQFMIYRPEANGETRSQVFRRPEDMMLVECTKGNARGVEGACVLTIELYQPMTKDFTYSCEVSGERPKFMMRKENLLINAFVPPTDAVVQEGPINVDSGRVVLNCTSSGLPAPQLVWQIGQQKVPSDFTGTFWNATSKLWHVWSVLSYTYSDEHSAICIPEISKDGKITIGASATYSSAERIKDITNMVFTAVMFILLLR</sequence>
<evidence type="ECO:0000256" key="1">
    <source>
        <dbReference type="SAM" id="SignalP"/>
    </source>
</evidence>
<dbReference type="SUPFAM" id="SSF48726">
    <property type="entry name" value="Immunoglobulin"/>
    <property type="match status" value="1"/>
</dbReference>
<dbReference type="InterPro" id="IPR036179">
    <property type="entry name" value="Ig-like_dom_sf"/>
</dbReference>
<organism evidence="2 3">
    <name type="scientific">Arctia plantaginis</name>
    <name type="common">Wood tiger moth</name>
    <name type="synonym">Phalaena plantaginis</name>
    <dbReference type="NCBI Taxonomy" id="874455"/>
    <lineage>
        <taxon>Eukaryota</taxon>
        <taxon>Metazoa</taxon>
        <taxon>Ecdysozoa</taxon>
        <taxon>Arthropoda</taxon>
        <taxon>Hexapoda</taxon>
        <taxon>Insecta</taxon>
        <taxon>Pterygota</taxon>
        <taxon>Neoptera</taxon>
        <taxon>Endopterygota</taxon>
        <taxon>Lepidoptera</taxon>
        <taxon>Glossata</taxon>
        <taxon>Ditrysia</taxon>
        <taxon>Noctuoidea</taxon>
        <taxon>Erebidae</taxon>
        <taxon>Arctiinae</taxon>
        <taxon>Arctia</taxon>
    </lineage>
</organism>
<evidence type="ECO:0008006" key="4">
    <source>
        <dbReference type="Google" id="ProtNLM"/>
    </source>
</evidence>
<dbReference type="EMBL" id="CADEBD010000443">
    <property type="protein sequence ID" value="CAB3255938.1"/>
    <property type="molecule type" value="Genomic_DNA"/>
</dbReference>
<dbReference type="InterPro" id="IPR013783">
    <property type="entry name" value="Ig-like_fold"/>
</dbReference>
<accession>A0A8S1BG34</accession>
<dbReference type="OrthoDB" id="7485473at2759"/>
<feature type="chain" id="PRO_5035791507" description="Ig-like domain-containing protein" evidence="1">
    <location>
        <begin position="19"/>
        <end position="259"/>
    </location>
</feature>